<name>A0A5J6LDB7_9GAMM</name>
<dbReference type="SUPFAM" id="SSF53167">
    <property type="entry name" value="Purine and uridine phosphorylases"/>
    <property type="match status" value="1"/>
</dbReference>
<evidence type="ECO:0000313" key="8">
    <source>
        <dbReference type="EMBL" id="QEW06595.1"/>
    </source>
</evidence>
<feature type="binding site" evidence="6">
    <location>
        <position position="98"/>
    </location>
    <ligand>
        <name>substrate</name>
    </ligand>
</feature>
<comment type="function">
    <text evidence="6">Catalyzes the irreversible cleavage of the glycosidic bond in both 5'-methylthioadenosine (MTA) and S-adenosylhomocysteine (SAH/AdoHcy) to adenine and the corresponding thioribose, 5'-methylthioribose and S-ribosylhomocysteine, respectively. Also cleaves 5'-deoxyadenosine, a toxic by-product of radical S-adenosylmethionine (SAM) enzymes, into 5-deoxyribose and adenine.</text>
</comment>
<dbReference type="EMBL" id="CP044222">
    <property type="protein sequence ID" value="QEW06595.1"/>
    <property type="molecule type" value="Genomic_DNA"/>
</dbReference>
<dbReference type="PANTHER" id="PTHR46832:SF1">
    <property type="entry name" value="5'-METHYLTHIOADENOSINE_S-ADENOSYLHOMOCYSTEINE NUCLEOSIDASE"/>
    <property type="match status" value="1"/>
</dbReference>
<dbReference type="PANTHER" id="PTHR46832">
    <property type="entry name" value="5'-METHYLTHIOADENOSINE/S-ADENOSYLHOMOCYSTEINE NUCLEOSIDASE"/>
    <property type="match status" value="1"/>
</dbReference>
<evidence type="ECO:0000259" key="7">
    <source>
        <dbReference type="Pfam" id="PF01048"/>
    </source>
</evidence>
<dbReference type="UniPathway" id="UPA00904">
    <property type="reaction ID" value="UER00871"/>
</dbReference>
<dbReference type="GO" id="GO:0008782">
    <property type="term" value="F:adenosylhomocysteine nucleosidase activity"/>
    <property type="evidence" value="ECO:0007669"/>
    <property type="project" value="UniProtKB-UniRule"/>
</dbReference>
<proteinExistence type="inferred from homology"/>
<comment type="catalytic activity">
    <reaction evidence="6">
        <text>S-adenosyl-L-homocysteine + H2O = S-(5-deoxy-D-ribos-5-yl)-L-homocysteine + adenine</text>
        <dbReference type="Rhea" id="RHEA:17805"/>
        <dbReference type="ChEBI" id="CHEBI:15377"/>
        <dbReference type="ChEBI" id="CHEBI:16708"/>
        <dbReference type="ChEBI" id="CHEBI:57856"/>
        <dbReference type="ChEBI" id="CHEBI:58195"/>
        <dbReference type="EC" id="3.2.2.9"/>
    </reaction>
</comment>
<dbReference type="GO" id="GO:0019284">
    <property type="term" value="P:L-methionine salvage from S-adenosylmethionine"/>
    <property type="evidence" value="ECO:0007669"/>
    <property type="project" value="TreeGrafter"/>
</dbReference>
<evidence type="ECO:0000256" key="6">
    <source>
        <dbReference type="HAMAP-Rule" id="MF_01684"/>
    </source>
</evidence>
<dbReference type="InterPro" id="IPR035994">
    <property type="entry name" value="Nucleoside_phosphorylase_sf"/>
</dbReference>
<dbReference type="HAMAP" id="MF_01684">
    <property type="entry name" value="Salvage_MtnN"/>
    <property type="match status" value="1"/>
</dbReference>
<evidence type="ECO:0000313" key="9">
    <source>
        <dbReference type="Proteomes" id="UP000325606"/>
    </source>
</evidence>
<keyword evidence="2 6" id="KW-0028">Amino-acid biosynthesis</keyword>
<evidence type="ECO:0000256" key="3">
    <source>
        <dbReference type="ARBA" id="ARBA00022801"/>
    </source>
</evidence>
<evidence type="ECO:0000256" key="5">
    <source>
        <dbReference type="ARBA" id="ARBA00050313"/>
    </source>
</evidence>
<dbReference type="Gene3D" id="3.40.50.1580">
    <property type="entry name" value="Nucleoside phosphorylase domain"/>
    <property type="match status" value="1"/>
</dbReference>
<comment type="pathway">
    <text evidence="1 6">Amino-acid biosynthesis; L-methionine biosynthesis via salvage pathway; S-methyl-5-thio-alpha-D-ribose 1-phosphate from S-methyl-5'-thioadenosine (hydrolase route): step 1/2.</text>
</comment>
<dbReference type="FunFam" id="3.40.50.1580:FF:000001">
    <property type="entry name" value="MTA/SAH nucleosidase family protein"/>
    <property type="match status" value="1"/>
</dbReference>
<keyword evidence="8" id="KW-0326">Glycosidase</keyword>
<dbReference type="GO" id="GO:0005829">
    <property type="term" value="C:cytosol"/>
    <property type="evidence" value="ECO:0007669"/>
    <property type="project" value="TreeGrafter"/>
</dbReference>
<accession>A0A5J6LDB7</accession>
<dbReference type="GO" id="GO:0008930">
    <property type="term" value="F:methylthioadenosine nucleosidase activity"/>
    <property type="evidence" value="ECO:0007669"/>
    <property type="project" value="UniProtKB-UniRule"/>
</dbReference>
<dbReference type="RefSeq" id="WP_151055123.1">
    <property type="nucleotide sequence ID" value="NZ_CP044222.1"/>
</dbReference>
<evidence type="ECO:0000256" key="1">
    <source>
        <dbReference type="ARBA" id="ARBA00004945"/>
    </source>
</evidence>
<dbReference type="InterPro" id="IPR010049">
    <property type="entry name" value="MTA_SAH_Nsdase"/>
</dbReference>
<dbReference type="CDD" id="cd09008">
    <property type="entry name" value="MTAN"/>
    <property type="match status" value="1"/>
</dbReference>
<comment type="similarity">
    <text evidence="6">Belongs to the PNP/UDP phosphorylase family. MtnN subfamily.</text>
</comment>
<keyword evidence="9" id="KW-1185">Reference proteome</keyword>
<dbReference type="GO" id="GO:0009164">
    <property type="term" value="P:nucleoside catabolic process"/>
    <property type="evidence" value="ECO:0007669"/>
    <property type="project" value="InterPro"/>
</dbReference>
<protein>
    <recommendedName>
        <fullName evidence="6">5'-methylthioadenosine/S-adenosylhomocysteine nucleosidase</fullName>
        <shortName evidence="6">MTA/SAH nucleosidase</shortName>
        <shortName evidence="6">MTAN</shortName>
        <ecNumber evidence="6">3.2.2.9</ecNumber>
    </recommendedName>
    <alternativeName>
        <fullName evidence="6">5'-deoxyadenosine nucleosidase</fullName>
        <shortName evidence="6">DOA nucleosidase</shortName>
        <shortName evidence="6">dAdo nucleosidase</shortName>
    </alternativeName>
    <alternativeName>
        <fullName evidence="6">5'-methylthioadenosine nucleosidase</fullName>
        <shortName evidence="6">MTA nucleosidase</shortName>
    </alternativeName>
    <alternativeName>
        <fullName evidence="6">S-adenosylhomocysteine nucleosidase</fullName>
        <shortName evidence="6">AdoHcy nucleosidase</shortName>
        <shortName evidence="6">SAH nucleosidase</shortName>
        <shortName evidence="6">SRH nucleosidase</shortName>
    </alternativeName>
</protein>
<reference evidence="8 9" key="1">
    <citation type="submission" date="2019-09" db="EMBL/GenBank/DDBJ databases">
        <title>Nitrincola iocasae sp. nov., a bacterium isolated from the sediment collected at a cold seep field in South China Sea.</title>
        <authorList>
            <person name="Zhang H."/>
            <person name="Wang H."/>
            <person name="Li C."/>
        </authorList>
    </citation>
    <scope>NUCLEOTIDE SEQUENCE [LARGE SCALE GENOMIC DNA]</scope>
    <source>
        <strain evidence="8 9">KXZD1103</strain>
    </source>
</reference>
<gene>
    <name evidence="6 8" type="primary">mtnN</name>
    <name evidence="8" type="ORF">F5I99_08775</name>
</gene>
<evidence type="ECO:0000256" key="2">
    <source>
        <dbReference type="ARBA" id="ARBA00022605"/>
    </source>
</evidence>
<comment type="catalytic activity">
    <reaction evidence="6">
        <text>S-methyl-5'-thioadenosine + H2O = 5-(methylsulfanyl)-D-ribose + adenine</text>
        <dbReference type="Rhea" id="RHEA:13617"/>
        <dbReference type="ChEBI" id="CHEBI:15377"/>
        <dbReference type="ChEBI" id="CHEBI:16708"/>
        <dbReference type="ChEBI" id="CHEBI:17509"/>
        <dbReference type="ChEBI" id="CHEBI:78440"/>
        <dbReference type="EC" id="3.2.2.9"/>
    </reaction>
</comment>
<dbReference type="AlphaFoldDB" id="A0A5J6LDB7"/>
<feature type="binding site" evidence="6">
    <location>
        <begin position="194"/>
        <end position="195"/>
    </location>
    <ligand>
        <name>substrate</name>
    </ligand>
</feature>
<dbReference type="GO" id="GO:0019509">
    <property type="term" value="P:L-methionine salvage from methylthioadenosine"/>
    <property type="evidence" value="ECO:0007669"/>
    <property type="project" value="UniProtKB-UniRule"/>
</dbReference>
<feature type="active site" description="Proton donor" evidence="6">
    <location>
        <position position="218"/>
    </location>
</feature>
<dbReference type="Pfam" id="PF01048">
    <property type="entry name" value="PNP_UDP_1"/>
    <property type="match status" value="1"/>
</dbReference>
<dbReference type="NCBIfam" id="NF004079">
    <property type="entry name" value="PRK05584.1"/>
    <property type="match status" value="1"/>
</dbReference>
<comment type="catalytic activity">
    <reaction evidence="5">
        <text>5'-deoxyadenosine + H2O = 5-deoxy-D-ribose + adenine</text>
        <dbReference type="Rhea" id="RHEA:29859"/>
        <dbReference type="ChEBI" id="CHEBI:15377"/>
        <dbReference type="ChEBI" id="CHEBI:16708"/>
        <dbReference type="ChEBI" id="CHEBI:17319"/>
        <dbReference type="ChEBI" id="CHEBI:149540"/>
        <dbReference type="EC" id="3.2.2.9"/>
    </reaction>
    <physiologicalReaction direction="left-to-right" evidence="5">
        <dbReference type="Rhea" id="RHEA:29860"/>
    </physiologicalReaction>
</comment>
<feature type="domain" description="Nucleoside phosphorylase" evidence="7">
    <location>
        <begin position="22"/>
        <end position="248"/>
    </location>
</feature>
<dbReference type="KEGG" id="nik:F5I99_08775"/>
<feature type="binding site" evidence="6">
    <location>
        <position position="173"/>
    </location>
    <ligand>
        <name>substrate</name>
    </ligand>
</feature>
<dbReference type="EC" id="3.2.2.9" evidence="6"/>
<keyword evidence="3 6" id="KW-0378">Hydrolase</keyword>
<dbReference type="Proteomes" id="UP000325606">
    <property type="component" value="Chromosome"/>
</dbReference>
<organism evidence="8 9">
    <name type="scientific">Nitrincola iocasae</name>
    <dbReference type="NCBI Taxonomy" id="2614693"/>
    <lineage>
        <taxon>Bacteria</taxon>
        <taxon>Pseudomonadati</taxon>
        <taxon>Pseudomonadota</taxon>
        <taxon>Gammaproteobacteria</taxon>
        <taxon>Oceanospirillales</taxon>
        <taxon>Oceanospirillaceae</taxon>
        <taxon>Nitrincola</taxon>
    </lineage>
</organism>
<dbReference type="NCBIfam" id="TIGR01704">
    <property type="entry name" value="MTA_SAH-Nsdase"/>
    <property type="match status" value="1"/>
</dbReference>
<feature type="active site" description="Proton acceptor" evidence="6">
    <location>
        <position position="32"/>
    </location>
</feature>
<sequence>MTNQPSTTRTLTNRLKSGKPLRIALIGAMDQEIELLKSAMQDLQSFNQAGYDFHKGKLHGAEVILLKSGIGKVNAAIGTTILLHEFNPDCVINTGSAGGFDPLLKVGDVVISDRVLHHDADLTIFGYKPGQLPGMPPAFIPDADLSAIAEKCINEFVGVTTVHGLIATGDSFMDEPERVKATRKTFPEIKAVEMEAAAIAQTCHRFDIPFIVIRALSDIAGKESNISFKEFLETAATNSANMVSAIIRGIVAGHTTTPSA</sequence>
<dbReference type="InterPro" id="IPR000845">
    <property type="entry name" value="Nucleoside_phosphorylase_d"/>
</dbReference>
<keyword evidence="4 6" id="KW-0486">Methionine biosynthesis</keyword>
<evidence type="ECO:0000256" key="4">
    <source>
        <dbReference type="ARBA" id="ARBA00023167"/>
    </source>
</evidence>